<reference evidence="3" key="1">
    <citation type="submission" date="2022-01" db="UniProtKB">
        <authorList>
            <consortium name="EnsemblMetazoa"/>
        </authorList>
    </citation>
    <scope>IDENTIFICATION</scope>
</reference>
<dbReference type="KEGG" id="clec:106670825"/>
<keyword evidence="1" id="KW-0325">Glycoprotein</keyword>
<dbReference type="InterPro" id="IPR029058">
    <property type="entry name" value="AB_hydrolase_fold"/>
</dbReference>
<dbReference type="Gene3D" id="3.40.50.1820">
    <property type="entry name" value="alpha/beta hydrolase"/>
    <property type="match status" value="1"/>
</dbReference>
<dbReference type="AlphaFoldDB" id="A0A8I6S2H0"/>
<organism evidence="3 4">
    <name type="scientific">Cimex lectularius</name>
    <name type="common">Bed bug</name>
    <name type="synonym">Acanthia lectularia</name>
    <dbReference type="NCBI Taxonomy" id="79782"/>
    <lineage>
        <taxon>Eukaryota</taxon>
        <taxon>Metazoa</taxon>
        <taxon>Ecdysozoa</taxon>
        <taxon>Arthropoda</taxon>
        <taxon>Hexapoda</taxon>
        <taxon>Insecta</taxon>
        <taxon>Pterygota</taxon>
        <taxon>Neoptera</taxon>
        <taxon>Paraneoptera</taxon>
        <taxon>Hemiptera</taxon>
        <taxon>Heteroptera</taxon>
        <taxon>Panheteroptera</taxon>
        <taxon>Cimicomorpha</taxon>
        <taxon>Cimicidae</taxon>
        <taxon>Cimex</taxon>
    </lineage>
</organism>
<dbReference type="EnsemblMetazoa" id="XM_014401455.1">
    <property type="protein sequence ID" value="XP_014256941.1"/>
    <property type="gene ID" value="LOC106670825"/>
</dbReference>
<accession>A0A8I6S2H0</accession>
<dbReference type="SUPFAM" id="SSF53474">
    <property type="entry name" value="alpha/beta-Hydrolases"/>
    <property type="match status" value="1"/>
</dbReference>
<name>A0A8I6S2H0_CIMLE</name>
<evidence type="ECO:0000313" key="4">
    <source>
        <dbReference type="Proteomes" id="UP000494040"/>
    </source>
</evidence>
<keyword evidence="4" id="KW-1185">Reference proteome</keyword>
<feature type="domain" description="Carboxylesterase type B" evidence="2">
    <location>
        <begin position="51"/>
        <end position="503"/>
    </location>
</feature>
<dbReference type="PANTHER" id="PTHR11559">
    <property type="entry name" value="CARBOXYLESTERASE"/>
    <property type="match status" value="1"/>
</dbReference>
<protein>
    <recommendedName>
        <fullName evidence="2">Carboxylesterase type B domain-containing protein</fullName>
    </recommendedName>
</protein>
<dbReference type="Pfam" id="PF00135">
    <property type="entry name" value="COesterase"/>
    <property type="match status" value="1"/>
</dbReference>
<evidence type="ECO:0000313" key="3">
    <source>
        <dbReference type="EnsemblMetazoa" id="XP_014256941.1"/>
    </source>
</evidence>
<dbReference type="GeneID" id="106670825"/>
<proteinExistence type="predicted"/>
<evidence type="ECO:0000259" key="2">
    <source>
        <dbReference type="Pfam" id="PF00135"/>
    </source>
</evidence>
<dbReference type="InterPro" id="IPR002018">
    <property type="entry name" value="CarbesteraseB"/>
</dbReference>
<dbReference type="InterPro" id="IPR050309">
    <property type="entry name" value="Type-B_Carboxylest/Lipase"/>
</dbReference>
<dbReference type="RefSeq" id="XP_014256941.1">
    <property type="nucleotide sequence ID" value="XM_014401455.1"/>
</dbReference>
<sequence>MTYKKSRCHVDGSVDMMKWCLWFILIFVEAGEMVHLKTPAWSFATPIRRTSPGGRNYTAFEGIRYKWRVETSKFRFVPINSEPRSWLQSLNRRINCMHVDPTSGEIFGRKDCTFLNIYTPSYRRNVSMPVLIWIHGTQLSLGTTRSSKYDPSRFMDHDIVFVTMTYRLDVLGFVRSYFAKLFGNYGLDDQRVAIEWVTKNIKSFGGDPGRITLAGHGAGASHALFHLKRNNWTPGGHAIKRGIAISGTRFAPWAKATFAFLTYSKYQAMLLKSENVEEECLETIKPACLEKIRFSTLVNTSRTMMLESANLWDTMLWPFKPVQESIYIHQEPGREFPFVNSNFTLLLGLNRNEGDIISAFARERNWTGNWKDTMFRTYFDFDYYLSRKNLWYIKGQMNDMYEMTSSRDKRVSNMMSDGWFFLPAIREALYHDGPFQGFMFDFKSELGLMNCRVPRSGEGTSHGDELPYIFTIKGCLVDPKNEWVAKKYVNMLARFVIDGDTQLKKYPEDQVLFNITEQLDDPEEFSKIDENLMIRLTIWRQFY</sequence>
<evidence type="ECO:0000256" key="1">
    <source>
        <dbReference type="ARBA" id="ARBA00023180"/>
    </source>
</evidence>
<dbReference type="OrthoDB" id="19653at2759"/>
<dbReference type="Proteomes" id="UP000494040">
    <property type="component" value="Unassembled WGS sequence"/>
</dbReference>